<evidence type="ECO:0000256" key="1">
    <source>
        <dbReference type="SAM" id="Coils"/>
    </source>
</evidence>
<evidence type="ECO:0000313" key="3">
    <source>
        <dbReference type="EMBL" id="KAK6629802.1"/>
    </source>
</evidence>
<feature type="compositionally biased region" description="Basic and acidic residues" evidence="2">
    <location>
        <begin position="77"/>
        <end position="99"/>
    </location>
</feature>
<proteinExistence type="predicted"/>
<evidence type="ECO:0000256" key="2">
    <source>
        <dbReference type="SAM" id="MobiDB-lite"/>
    </source>
</evidence>
<dbReference type="AlphaFoldDB" id="A0AAN8PPL5"/>
<organism evidence="3 4">
    <name type="scientific">Polyplax serrata</name>
    <name type="common">Common mouse louse</name>
    <dbReference type="NCBI Taxonomy" id="468196"/>
    <lineage>
        <taxon>Eukaryota</taxon>
        <taxon>Metazoa</taxon>
        <taxon>Ecdysozoa</taxon>
        <taxon>Arthropoda</taxon>
        <taxon>Hexapoda</taxon>
        <taxon>Insecta</taxon>
        <taxon>Pterygota</taxon>
        <taxon>Neoptera</taxon>
        <taxon>Paraneoptera</taxon>
        <taxon>Psocodea</taxon>
        <taxon>Troctomorpha</taxon>
        <taxon>Phthiraptera</taxon>
        <taxon>Anoplura</taxon>
        <taxon>Polyplacidae</taxon>
        <taxon>Polyplax</taxon>
    </lineage>
</organism>
<dbReference type="Proteomes" id="UP001372834">
    <property type="component" value="Unassembled WGS sequence"/>
</dbReference>
<name>A0AAN8PPL5_POLSC</name>
<feature type="coiled-coil region" evidence="1">
    <location>
        <begin position="16"/>
        <end position="63"/>
    </location>
</feature>
<sequence length="99" mass="12200">MKRNKKASEKEKMYSIVNKRKEKNELTNGIKRYDEEEKKLINVQELEREREREREERNWKYEQVEETSVQKLVGNRTGEENVKKIRKRDSKETAKEEKR</sequence>
<gene>
    <name evidence="3" type="ORF">RUM43_003622</name>
</gene>
<comment type="caution">
    <text evidence="3">The sequence shown here is derived from an EMBL/GenBank/DDBJ whole genome shotgun (WGS) entry which is preliminary data.</text>
</comment>
<feature type="region of interest" description="Disordered" evidence="2">
    <location>
        <begin position="73"/>
        <end position="99"/>
    </location>
</feature>
<dbReference type="EMBL" id="JAWJWE010000036">
    <property type="protein sequence ID" value="KAK6629802.1"/>
    <property type="molecule type" value="Genomic_DNA"/>
</dbReference>
<evidence type="ECO:0000313" key="4">
    <source>
        <dbReference type="Proteomes" id="UP001372834"/>
    </source>
</evidence>
<protein>
    <submittedName>
        <fullName evidence="3">Uncharacterized protein</fullName>
    </submittedName>
</protein>
<reference evidence="3 4" key="1">
    <citation type="submission" date="2023-10" db="EMBL/GenBank/DDBJ databases">
        <title>Genomes of two closely related lineages of the louse Polyplax serrata with different host specificities.</title>
        <authorList>
            <person name="Martinu J."/>
            <person name="Tarabai H."/>
            <person name="Stefka J."/>
            <person name="Hypsa V."/>
        </authorList>
    </citation>
    <scope>NUCLEOTIDE SEQUENCE [LARGE SCALE GENOMIC DNA]</scope>
    <source>
        <strain evidence="3">HR10_N</strain>
    </source>
</reference>
<keyword evidence="1" id="KW-0175">Coiled coil</keyword>
<accession>A0AAN8PPL5</accession>